<keyword evidence="4" id="KW-1185">Reference proteome</keyword>
<evidence type="ECO:0000313" key="4">
    <source>
        <dbReference type="Proteomes" id="UP001165083"/>
    </source>
</evidence>
<feature type="domain" description="NrS-1 polymerase-like helicase" evidence="2">
    <location>
        <begin position="432"/>
        <end position="541"/>
    </location>
</feature>
<dbReference type="Gene3D" id="3.40.50.300">
    <property type="entry name" value="P-loop containing nucleotide triphosphate hydrolases"/>
    <property type="match status" value="1"/>
</dbReference>
<comment type="caution">
    <text evidence="3">The sequence shown here is derived from an EMBL/GenBank/DDBJ whole genome shotgun (WGS) entry which is preliminary data.</text>
</comment>
<evidence type="ECO:0000259" key="2">
    <source>
        <dbReference type="Pfam" id="PF19263"/>
    </source>
</evidence>
<feature type="domain" description="Primase C-terminal 2" evidence="1">
    <location>
        <begin position="105"/>
        <end position="181"/>
    </location>
</feature>
<reference evidence="3" key="1">
    <citation type="submission" date="2023-04" db="EMBL/GenBank/DDBJ databases">
        <title>Phytophthora lilii NBRC 32176.</title>
        <authorList>
            <person name="Ichikawa N."/>
            <person name="Sato H."/>
            <person name="Tonouchi N."/>
        </authorList>
    </citation>
    <scope>NUCLEOTIDE SEQUENCE</scope>
    <source>
        <strain evidence="3">NBRC 32176</strain>
    </source>
</reference>
<dbReference type="InterPro" id="IPR014819">
    <property type="entry name" value="PriCT_2"/>
</dbReference>
<name>A0A9W6WRM6_9STRA</name>
<dbReference type="Proteomes" id="UP001165083">
    <property type="component" value="Unassembled WGS sequence"/>
</dbReference>
<dbReference type="Pfam" id="PF08707">
    <property type="entry name" value="PriCT_2"/>
    <property type="match status" value="1"/>
</dbReference>
<organism evidence="3 4">
    <name type="scientific">Phytophthora lilii</name>
    <dbReference type="NCBI Taxonomy" id="2077276"/>
    <lineage>
        <taxon>Eukaryota</taxon>
        <taxon>Sar</taxon>
        <taxon>Stramenopiles</taxon>
        <taxon>Oomycota</taxon>
        <taxon>Peronosporomycetes</taxon>
        <taxon>Peronosporales</taxon>
        <taxon>Peronosporaceae</taxon>
        <taxon>Phytophthora</taxon>
    </lineage>
</organism>
<dbReference type="AlphaFoldDB" id="A0A9W6WRM6"/>
<evidence type="ECO:0000259" key="1">
    <source>
        <dbReference type="Pfam" id="PF08707"/>
    </source>
</evidence>
<accession>A0A9W6WRM6</accession>
<dbReference type="InterPro" id="IPR045455">
    <property type="entry name" value="NrS-1_pol-like_helicase"/>
</dbReference>
<dbReference type="OrthoDB" id="103748at2759"/>
<dbReference type="Pfam" id="PF19263">
    <property type="entry name" value="DUF5906"/>
    <property type="match status" value="1"/>
</dbReference>
<dbReference type="GO" id="GO:0016817">
    <property type="term" value="F:hydrolase activity, acting on acid anhydrides"/>
    <property type="evidence" value="ECO:0007669"/>
    <property type="project" value="InterPro"/>
</dbReference>
<evidence type="ECO:0000313" key="3">
    <source>
        <dbReference type="EMBL" id="GMF14817.1"/>
    </source>
</evidence>
<protein>
    <submittedName>
        <fullName evidence="3">Unnamed protein product</fullName>
    </submittedName>
</protein>
<dbReference type="InterPro" id="IPR027417">
    <property type="entry name" value="P-loop_NTPase"/>
</dbReference>
<sequence length="617" mass="71615">MPSNWKIQELGGGYHYYFKYDERFKTSANVLPGVDVRNDNGCVFAGERYEVVNDAEPVDMPEELYEALYQFEKNTCTMSPILDRSNVEMIGDHQLDIKISQKYYDLIKLLPRMWFNDHDKWMKPAYALYNCSELDKTVAFSTWIKLLRDFSDQFNEREAKRCWNELKIDVEKPCTLGTIRQVVKKEDKDGYQAWCLAYPSTSKRGGQSAKVLADAEQKRIDDIKAELFQQLCANIEQIDANVIRDANDIEFNTLLMNDDEAYNVGDLALLLRQTIIRVENNGDAMFYVKEINQTKYKRQYVASIRFVPRGIGQLKEYKFDIEYKDEIFSLKLVDILLAIKKSINYKKVILEPYGAFDSDESSKRRNFNLFSGLLHKYENDFMADNSIVDVWLTHLKSVIANNDEAVYNYLLKYFKHILVNPMEKTGTVIIIKGKQGSGKNAAFDVFNRYVLGPNLSLTTPRMDLITGRFNSIRQSMIMCVLDEAVDNSDRAVMNKFKNLITADEVQIEYKGKEPVTLSDFCNYIVISNNDFASFIEESDRRSLCLETNNMMIGNRSYFNRYWATLDNINAGKHIFHWLVNHVTIDDGWHPQDTPQTSYKQELKQLQAATPINYFVIS</sequence>
<proteinExistence type="predicted"/>
<gene>
    <name evidence="3" type="ORF">Plil01_000495800</name>
</gene>
<dbReference type="EMBL" id="BSXW01000207">
    <property type="protein sequence ID" value="GMF14817.1"/>
    <property type="molecule type" value="Genomic_DNA"/>
</dbReference>
<dbReference type="SUPFAM" id="SSF52540">
    <property type="entry name" value="P-loop containing nucleoside triphosphate hydrolases"/>
    <property type="match status" value="1"/>
</dbReference>